<dbReference type="SUPFAM" id="SSF52833">
    <property type="entry name" value="Thioredoxin-like"/>
    <property type="match status" value="1"/>
</dbReference>
<dbReference type="AlphaFoldDB" id="A0A9E6RCW1"/>
<protein>
    <submittedName>
        <fullName evidence="3">Thioredoxin family protein</fullName>
    </submittedName>
</protein>
<dbReference type="PANTHER" id="PTHR10438">
    <property type="entry name" value="THIOREDOXIN"/>
    <property type="match status" value="1"/>
</dbReference>
<evidence type="ECO:0000259" key="2">
    <source>
        <dbReference type="PROSITE" id="PS51352"/>
    </source>
</evidence>
<evidence type="ECO:0000313" key="4">
    <source>
        <dbReference type="Proteomes" id="UP000825701"/>
    </source>
</evidence>
<organism evidence="3 4">
    <name type="scientific">Chenggangzhangella methanolivorans</name>
    <dbReference type="NCBI Taxonomy" id="1437009"/>
    <lineage>
        <taxon>Bacteria</taxon>
        <taxon>Pseudomonadati</taxon>
        <taxon>Pseudomonadota</taxon>
        <taxon>Alphaproteobacteria</taxon>
        <taxon>Hyphomicrobiales</taxon>
        <taxon>Methylopilaceae</taxon>
        <taxon>Chenggangzhangella</taxon>
    </lineage>
</organism>
<reference evidence="3" key="1">
    <citation type="submission" date="2021-08" db="EMBL/GenBank/DDBJ databases">
        <authorList>
            <person name="Zhang H."/>
            <person name="Xu M."/>
            <person name="Yu Z."/>
            <person name="Yang L."/>
            <person name="Cai Y."/>
        </authorList>
    </citation>
    <scope>NUCLEOTIDE SEQUENCE</scope>
    <source>
        <strain evidence="3">CHL1</strain>
    </source>
</reference>
<dbReference type="EMBL" id="CP081869">
    <property type="protein sequence ID" value="QZO02005.1"/>
    <property type="molecule type" value="Genomic_DNA"/>
</dbReference>
<feature type="chain" id="PRO_5038672904" evidence="1">
    <location>
        <begin position="26"/>
        <end position="133"/>
    </location>
</feature>
<feature type="domain" description="Thioredoxin" evidence="2">
    <location>
        <begin position="10"/>
        <end position="133"/>
    </location>
</feature>
<dbReference type="Proteomes" id="UP000825701">
    <property type="component" value="Chromosome"/>
</dbReference>
<sequence length="133" mass="14162">MLTRRNAFLAALGLAAVAAFGPALADMPGSKPFDPAAFDEALKSGKPILVEISAPWCPICKTQKPILGKLLADPKYKDMAAFEIDFDSGKANVRKLGATAQSTLLVYKDGKEVGRSVGETQPEWIADLLDKAV</sequence>
<dbReference type="InterPro" id="IPR013766">
    <property type="entry name" value="Thioredoxin_domain"/>
</dbReference>
<dbReference type="InterPro" id="IPR050620">
    <property type="entry name" value="Thioredoxin_H-type-like"/>
</dbReference>
<accession>A0A9E6RCW1</accession>
<name>A0A9E6RCW1_9HYPH</name>
<feature type="signal peptide" evidence="1">
    <location>
        <begin position="1"/>
        <end position="25"/>
    </location>
</feature>
<dbReference type="PROSITE" id="PS51352">
    <property type="entry name" value="THIOREDOXIN_2"/>
    <property type="match status" value="1"/>
</dbReference>
<dbReference type="KEGG" id="cmet:K6K41_12340"/>
<dbReference type="CDD" id="cd02947">
    <property type="entry name" value="TRX_family"/>
    <property type="match status" value="1"/>
</dbReference>
<evidence type="ECO:0000313" key="3">
    <source>
        <dbReference type="EMBL" id="QZO02005.1"/>
    </source>
</evidence>
<evidence type="ECO:0000256" key="1">
    <source>
        <dbReference type="SAM" id="SignalP"/>
    </source>
</evidence>
<gene>
    <name evidence="3" type="ORF">K6K41_12340</name>
</gene>
<keyword evidence="1" id="KW-0732">Signal</keyword>
<dbReference type="Gene3D" id="3.40.30.10">
    <property type="entry name" value="Glutaredoxin"/>
    <property type="match status" value="1"/>
</dbReference>
<dbReference type="RefSeq" id="WP_261405381.1">
    <property type="nucleotide sequence ID" value="NZ_CP081869.1"/>
</dbReference>
<dbReference type="PANTHER" id="PTHR10438:SF468">
    <property type="entry name" value="THIOREDOXIN-1-RELATED"/>
    <property type="match status" value="1"/>
</dbReference>
<keyword evidence="4" id="KW-1185">Reference proteome</keyword>
<proteinExistence type="predicted"/>
<dbReference type="InterPro" id="IPR036249">
    <property type="entry name" value="Thioredoxin-like_sf"/>
</dbReference>
<dbReference type="Pfam" id="PF00085">
    <property type="entry name" value="Thioredoxin"/>
    <property type="match status" value="1"/>
</dbReference>